<name>A0ABZ0PTG7_9PSED</name>
<keyword evidence="3" id="KW-1185">Reference proteome</keyword>
<organism evidence="2 3">
    <name type="scientific">Pseudomonas benzenivorans</name>
    <dbReference type="NCBI Taxonomy" id="556533"/>
    <lineage>
        <taxon>Bacteria</taxon>
        <taxon>Pseudomonadati</taxon>
        <taxon>Pseudomonadota</taxon>
        <taxon>Gammaproteobacteria</taxon>
        <taxon>Pseudomonadales</taxon>
        <taxon>Pseudomonadaceae</taxon>
        <taxon>Pseudomonas</taxon>
    </lineage>
</organism>
<dbReference type="Gene3D" id="2.40.370.10">
    <property type="entry name" value="AttH-like domain"/>
    <property type="match status" value="2"/>
</dbReference>
<reference evidence="2 3" key="1">
    <citation type="submission" date="2023-11" db="EMBL/GenBank/DDBJ databases">
        <title>Complete genome of Pseudomonas benzenivorans BA3361.</title>
        <authorList>
            <person name="Shin S.Y."/>
            <person name="Song J."/>
            <person name="Kang H."/>
        </authorList>
    </citation>
    <scope>NUCLEOTIDE SEQUENCE [LARGE SCALE GENOMIC DNA]</scope>
    <source>
        <strain evidence="2 3">HNIBRBA3361</strain>
    </source>
</reference>
<proteinExistence type="predicted"/>
<dbReference type="RefSeq" id="WP_318642460.1">
    <property type="nucleotide sequence ID" value="NZ_CP137892.1"/>
</dbReference>
<gene>
    <name evidence="2" type="ORF">SBP02_13625</name>
</gene>
<feature type="domain" description="AttH" evidence="1">
    <location>
        <begin position="60"/>
        <end position="232"/>
    </location>
</feature>
<evidence type="ECO:0000313" key="3">
    <source>
        <dbReference type="Proteomes" id="UP001305928"/>
    </source>
</evidence>
<dbReference type="Pfam" id="PF07143">
    <property type="entry name" value="CrtC"/>
    <property type="match status" value="1"/>
</dbReference>
<dbReference type="Proteomes" id="UP001305928">
    <property type="component" value="Chromosome"/>
</dbReference>
<dbReference type="EMBL" id="CP137892">
    <property type="protein sequence ID" value="WPC03819.1"/>
    <property type="molecule type" value="Genomic_DNA"/>
</dbReference>
<dbReference type="Pfam" id="PF17186">
    <property type="entry name" value="Lipocalin_9"/>
    <property type="match status" value="1"/>
</dbReference>
<protein>
    <submittedName>
        <fullName evidence="2">Lipocalin-like domain-containing protein</fullName>
    </submittedName>
</protein>
<dbReference type="SUPFAM" id="SSF159245">
    <property type="entry name" value="AttH-like"/>
    <property type="match status" value="1"/>
</dbReference>
<dbReference type="PANTHER" id="PTHR38591">
    <property type="entry name" value="HYDROLASE"/>
    <property type="match status" value="1"/>
</dbReference>
<dbReference type="InterPro" id="IPR023374">
    <property type="entry name" value="AttH-like_dom_sf"/>
</dbReference>
<dbReference type="PANTHER" id="PTHR38591:SF1">
    <property type="entry name" value="BLL1000 PROTEIN"/>
    <property type="match status" value="1"/>
</dbReference>
<accession>A0ABZ0PTG7</accession>
<evidence type="ECO:0000313" key="2">
    <source>
        <dbReference type="EMBL" id="WPC03819.1"/>
    </source>
</evidence>
<sequence length="358" mass="39345">MNARAVGLAFAGLLLVACEGEAPPEGFAGLGRAADAFARVEPGRAMTFPADHGAHPDYRIEWWYLTANLEDEQGRAWGLQWTLFRNALQPGANAADWSNRQLWMGHAALTGPDGHRFAETFARGGIGQAGVEATPLRAWVDDWQLRSLSPDQGGLGELQLQARGRDFAYRLHLTSDQGPVLHGDGGYSQKSGQGQASYYYSQPFLQAEGRVELNGQSYAVTGQAWLDREWSSQPLAADQLGWDWFSLHLDSGEKLMLFQLRHADGQPYRAGTWIAADGSSQALAGGDIQMIPRHHSRVAGRRLPTAWTLRVPAKGLAIDTVPLQEQAWMATRFPYWEGPIRFAGSHAGVGYLEMTGYR</sequence>
<evidence type="ECO:0000259" key="1">
    <source>
        <dbReference type="Pfam" id="PF07143"/>
    </source>
</evidence>
<dbReference type="InterPro" id="IPR010791">
    <property type="entry name" value="AttH_dom"/>
</dbReference>
<dbReference type="PROSITE" id="PS51257">
    <property type="entry name" value="PROKAR_LIPOPROTEIN"/>
    <property type="match status" value="1"/>
</dbReference>